<protein>
    <submittedName>
        <fullName evidence="2">Uncharacterized protein</fullName>
    </submittedName>
</protein>
<dbReference type="EMBL" id="KV425973">
    <property type="protein sequence ID" value="KZV94393.1"/>
    <property type="molecule type" value="Genomic_DNA"/>
</dbReference>
<keyword evidence="3" id="KW-1185">Reference proteome</keyword>
<evidence type="ECO:0000313" key="3">
    <source>
        <dbReference type="Proteomes" id="UP000077266"/>
    </source>
</evidence>
<evidence type="ECO:0000256" key="1">
    <source>
        <dbReference type="SAM" id="MobiDB-lite"/>
    </source>
</evidence>
<feature type="region of interest" description="Disordered" evidence="1">
    <location>
        <begin position="51"/>
        <end position="143"/>
    </location>
</feature>
<feature type="region of interest" description="Disordered" evidence="1">
    <location>
        <begin position="162"/>
        <end position="194"/>
    </location>
</feature>
<evidence type="ECO:0000313" key="2">
    <source>
        <dbReference type="EMBL" id="KZV94393.1"/>
    </source>
</evidence>
<dbReference type="AlphaFoldDB" id="A0A165J6B7"/>
<dbReference type="Proteomes" id="UP000077266">
    <property type="component" value="Unassembled WGS sequence"/>
</dbReference>
<reference evidence="2 3" key="1">
    <citation type="journal article" date="2016" name="Mol. Biol. Evol.">
        <title>Comparative Genomics of Early-Diverging Mushroom-Forming Fungi Provides Insights into the Origins of Lignocellulose Decay Capabilities.</title>
        <authorList>
            <person name="Nagy L.G."/>
            <person name="Riley R."/>
            <person name="Tritt A."/>
            <person name="Adam C."/>
            <person name="Daum C."/>
            <person name="Floudas D."/>
            <person name="Sun H."/>
            <person name="Yadav J.S."/>
            <person name="Pangilinan J."/>
            <person name="Larsson K.H."/>
            <person name="Matsuura K."/>
            <person name="Barry K."/>
            <person name="Labutti K."/>
            <person name="Kuo R."/>
            <person name="Ohm R.A."/>
            <person name="Bhattacharya S.S."/>
            <person name="Shirouzu T."/>
            <person name="Yoshinaga Y."/>
            <person name="Martin F.M."/>
            <person name="Grigoriev I.V."/>
            <person name="Hibbett D.S."/>
        </authorList>
    </citation>
    <scope>NUCLEOTIDE SEQUENCE [LARGE SCALE GENOMIC DNA]</scope>
    <source>
        <strain evidence="2 3">HHB12029</strain>
    </source>
</reference>
<feature type="compositionally biased region" description="Low complexity" evidence="1">
    <location>
        <begin position="68"/>
        <end position="81"/>
    </location>
</feature>
<feature type="compositionally biased region" description="Polar residues" evidence="1">
    <location>
        <begin position="82"/>
        <end position="92"/>
    </location>
</feature>
<feature type="compositionally biased region" description="Polar residues" evidence="1">
    <location>
        <begin position="99"/>
        <end position="113"/>
    </location>
</feature>
<accession>A0A165J6B7</accession>
<feature type="compositionally biased region" description="Low complexity" evidence="1">
    <location>
        <begin position="127"/>
        <end position="141"/>
    </location>
</feature>
<gene>
    <name evidence="2" type="ORF">EXIGLDRAFT_767139</name>
</gene>
<organism evidence="2 3">
    <name type="scientific">Exidia glandulosa HHB12029</name>
    <dbReference type="NCBI Taxonomy" id="1314781"/>
    <lineage>
        <taxon>Eukaryota</taxon>
        <taxon>Fungi</taxon>
        <taxon>Dikarya</taxon>
        <taxon>Basidiomycota</taxon>
        <taxon>Agaricomycotina</taxon>
        <taxon>Agaricomycetes</taxon>
        <taxon>Auriculariales</taxon>
        <taxon>Exidiaceae</taxon>
        <taxon>Exidia</taxon>
    </lineage>
</organism>
<name>A0A165J6B7_EXIGL</name>
<feature type="compositionally biased region" description="Polar residues" evidence="1">
    <location>
        <begin position="179"/>
        <end position="194"/>
    </location>
</feature>
<sequence length="460" mass="49518">MTSLRTVIELNPDTFIVVTAPPGAAVRHYKNAATQTSVDAQVPSLVANRLDPAPRALSPPPQGDEMVSQTLPSPLSSRSTTGVQESAPSTTSDIEDPSSPCSDNIALAQQSDTRPPVHKPASSPSQALEPTLSPTPTTALAVPGPVPTTQIATFGLPGLSLGTSEARGPPRPAGRAILQDTSRPNQSPSFSKPNASIFARSSIGQSSLQAAHDSTTVATALTRRKRTYSFAVPGGKVQSSSDLPTSQAKRTKLETAGSFVREPAPFPMDVEAARRVRDELRREDQLPAPKITIPDPTKMMCTAGDFVLLTMNNRIFPYKIAELIVNTDEWRLEPYDQIVPAVNLPSQILGDTEAFSLQIQTFPRGLAQAASVLWPSDEVLPTSDWSPEGDTLYDSLLVYRGFVLRHLMETPETSPFRSMVADWFDFLKASPRAVSETPRIPPDVGAQRIEGEASARHMVV</sequence>
<proteinExistence type="predicted"/>
<dbReference type="InParanoid" id="A0A165J6B7"/>